<dbReference type="AlphaFoldDB" id="A0AAV8WMU4"/>
<keyword evidence="2" id="KW-1185">Reference proteome</keyword>
<reference evidence="1" key="1">
    <citation type="journal article" date="2023" name="Insect Mol. Biol.">
        <title>Genome sequencing provides insights into the evolution of gene families encoding plant cell wall-degrading enzymes in longhorned beetles.</title>
        <authorList>
            <person name="Shin N.R."/>
            <person name="Okamura Y."/>
            <person name="Kirsch R."/>
            <person name="Pauchet Y."/>
        </authorList>
    </citation>
    <scope>NUCLEOTIDE SEQUENCE</scope>
    <source>
        <tissue evidence="1">Midgut</tissue>
    </source>
</reference>
<protein>
    <submittedName>
        <fullName evidence="1">Uncharacterized protein</fullName>
    </submittedName>
</protein>
<name>A0AAV8WMU4_9CUCU</name>
<evidence type="ECO:0000313" key="2">
    <source>
        <dbReference type="Proteomes" id="UP001162156"/>
    </source>
</evidence>
<dbReference type="EMBL" id="JANEYF010005497">
    <property type="protein sequence ID" value="KAJ8928029.1"/>
    <property type="molecule type" value="Genomic_DNA"/>
</dbReference>
<organism evidence="1 2">
    <name type="scientific">Rhamnusium bicolor</name>
    <dbReference type="NCBI Taxonomy" id="1586634"/>
    <lineage>
        <taxon>Eukaryota</taxon>
        <taxon>Metazoa</taxon>
        <taxon>Ecdysozoa</taxon>
        <taxon>Arthropoda</taxon>
        <taxon>Hexapoda</taxon>
        <taxon>Insecta</taxon>
        <taxon>Pterygota</taxon>
        <taxon>Neoptera</taxon>
        <taxon>Endopterygota</taxon>
        <taxon>Coleoptera</taxon>
        <taxon>Polyphaga</taxon>
        <taxon>Cucujiformia</taxon>
        <taxon>Chrysomeloidea</taxon>
        <taxon>Cerambycidae</taxon>
        <taxon>Lepturinae</taxon>
        <taxon>Rhagiini</taxon>
        <taxon>Rhamnusium</taxon>
    </lineage>
</organism>
<dbReference type="Proteomes" id="UP001162156">
    <property type="component" value="Unassembled WGS sequence"/>
</dbReference>
<accession>A0AAV8WMU4</accession>
<evidence type="ECO:0000313" key="1">
    <source>
        <dbReference type="EMBL" id="KAJ8928029.1"/>
    </source>
</evidence>
<sequence length="91" mass="11453">MQVAEDFFDFRLTSNTFIHWHRYMCTQIILQHKQIKIADIHYNRRMLFHYFYLWRSLPAVIQLEKAKELKKQKWREKVWEILPDYKPPEDI</sequence>
<comment type="caution">
    <text evidence="1">The sequence shown here is derived from an EMBL/GenBank/DDBJ whole genome shotgun (WGS) entry which is preliminary data.</text>
</comment>
<gene>
    <name evidence="1" type="ORF">NQ314_019440</name>
</gene>
<proteinExistence type="predicted"/>